<reference evidence="4 5" key="1">
    <citation type="journal article" date="2010" name="Nature">
        <title>Genome sequencing and analysis of the model grass Brachypodium distachyon.</title>
        <authorList>
            <consortium name="International Brachypodium Initiative"/>
        </authorList>
    </citation>
    <scope>NUCLEOTIDE SEQUENCE [LARGE SCALE GENOMIC DNA]</scope>
    <source>
        <strain evidence="4">Bd21</strain>
        <strain evidence="5">cv. Bd21</strain>
    </source>
</reference>
<accession>I1ICU0</accession>
<dbReference type="GeneID" id="100834408"/>
<keyword evidence="1" id="KW-0694">RNA-binding</keyword>
<sequence>MGSTVKVHNVSLQASERDIKEFFCFSGNIIHVEMQSGDQRSQFAYITFKDDQEAERAMLLTGATIVDMAVIITPATNYQLPAAVLADLESKTPRVIESALQKAEDVVGSMLAKGYVLGKDALEKAKTFDETHQLTTTATAKVSSIDKSLGLSEKISTGTLVVNEKMKEMDEKYQVAEKTKSALVAAEQTVSTAGSKIMSNRYILTGAAWVTGAYNKVATTATDTYNKEMMMAEQDDTKKDELMKSHLHESCEEAGHERKHQEGDPAKVPIVESTETGQMADQKGECPKTNMPEGSERGIEELNNQDGEIAKDQGQENTEMGLEGDKHQQTELPKANTPESLLMAEQTEQERKHPDSEFANTRTSDSPVTIPVCTATADDKSSNTPEKPEPAQGFI</sequence>
<evidence type="ECO:0000256" key="2">
    <source>
        <dbReference type="SAM" id="MobiDB-lite"/>
    </source>
</evidence>
<proteinExistence type="predicted"/>
<reference evidence="5" key="3">
    <citation type="submission" date="2018-08" db="UniProtKB">
        <authorList>
            <consortium name="EnsemblPlants"/>
        </authorList>
    </citation>
    <scope>IDENTIFICATION</scope>
    <source>
        <strain evidence="5">cv. Bd21</strain>
    </source>
</reference>
<dbReference type="PROSITE" id="PS50102">
    <property type="entry name" value="RRM"/>
    <property type="match status" value="1"/>
</dbReference>
<dbReference type="Gene3D" id="3.30.70.330">
    <property type="match status" value="1"/>
</dbReference>
<dbReference type="InterPro" id="IPR035979">
    <property type="entry name" value="RBD_domain_sf"/>
</dbReference>
<dbReference type="Proteomes" id="UP000008810">
    <property type="component" value="Chromosome 3"/>
</dbReference>
<feature type="compositionally biased region" description="Polar residues" evidence="2">
    <location>
        <begin position="358"/>
        <end position="367"/>
    </location>
</feature>
<dbReference type="RefSeq" id="XP_003570146.1">
    <property type="nucleotide sequence ID" value="XM_003570098.4"/>
</dbReference>
<dbReference type="Pfam" id="PF00076">
    <property type="entry name" value="RRM_1"/>
    <property type="match status" value="1"/>
</dbReference>
<reference evidence="4" key="2">
    <citation type="submission" date="2017-06" db="EMBL/GenBank/DDBJ databases">
        <title>WGS assembly of Brachypodium distachyon.</title>
        <authorList>
            <consortium name="The International Brachypodium Initiative"/>
            <person name="Lucas S."/>
            <person name="Harmon-Smith M."/>
            <person name="Lail K."/>
            <person name="Tice H."/>
            <person name="Grimwood J."/>
            <person name="Bruce D."/>
            <person name="Barry K."/>
            <person name="Shu S."/>
            <person name="Lindquist E."/>
            <person name="Wang M."/>
            <person name="Pitluck S."/>
            <person name="Vogel J.P."/>
            <person name="Garvin D.F."/>
            <person name="Mockler T.C."/>
            <person name="Schmutz J."/>
            <person name="Rokhsar D."/>
            <person name="Bevan M.W."/>
        </authorList>
    </citation>
    <scope>NUCLEOTIDE SEQUENCE</scope>
    <source>
        <strain evidence="4">Bd21</strain>
    </source>
</reference>
<dbReference type="HOGENOM" id="CLU_060647_2_1_1"/>
<dbReference type="EnsemblPlants" id="KQK00860">
    <property type="protein sequence ID" value="KQK00860"/>
    <property type="gene ID" value="BRADI_3g52270v3"/>
</dbReference>
<dbReference type="GO" id="GO:0003723">
    <property type="term" value="F:RNA binding"/>
    <property type="evidence" value="ECO:0007669"/>
    <property type="project" value="UniProtKB-UniRule"/>
</dbReference>
<evidence type="ECO:0000313" key="6">
    <source>
        <dbReference type="Proteomes" id="UP000008810"/>
    </source>
</evidence>
<dbReference type="OMA" id="QENTEMG"/>
<gene>
    <name evidence="5" type="primary">LOC100834408</name>
    <name evidence="4" type="ORF">BRADI_3g52270v3</name>
</gene>
<feature type="region of interest" description="Disordered" evidence="2">
    <location>
        <begin position="314"/>
        <end position="395"/>
    </location>
</feature>
<protein>
    <recommendedName>
        <fullName evidence="3">RRM domain-containing protein</fullName>
    </recommendedName>
</protein>
<evidence type="ECO:0000313" key="4">
    <source>
        <dbReference type="EMBL" id="KQK00860.1"/>
    </source>
</evidence>
<dbReference type="EMBL" id="CM000882">
    <property type="protein sequence ID" value="KQK00860.1"/>
    <property type="molecule type" value="Genomic_DNA"/>
</dbReference>
<dbReference type="OrthoDB" id="7763451at2759"/>
<dbReference type="InterPro" id="IPR000504">
    <property type="entry name" value="RRM_dom"/>
</dbReference>
<dbReference type="InterPro" id="IPR012677">
    <property type="entry name" value="Nucleotide-bd_a/b_plait_sf"/>
</dbReference>
<feature type="region of interest" description="Disordered" evidence="2">
    <location>
        <begin position="275"/>
        <end position="298"/>
    </location>
</feature>
<dbReference type="SMART" id="SM00360">
    <property type="entry name" value="RRM"/>
    <property type="match status" value="1"/>
</dbReference>
<feature type="domain" description="RRM" evidence="3">
    <location>
        <begin position="3"/>
        <end position="77"/>
    </location>
</feature>
<evidence type="ECO:0000256" key="1">
    <source>
        <dbReference type="PROSITE-ProRule" id="PRU00176"/>
    </source>
</evidence>
<feature type="compositionally biased region" description="Basic and acidic residues" evidence="2">
    <location>
        <begin position="377"/>
        <end position="389"/>
    </location>
</feature>
<dbReference type="AlphaFoldDB" id="I1ICU0"/>
<dbReference type="SUPFAM" id="SSF54928">
    <property type="entry name" value="RNA-binding domain, RBD"/>
    <property type="match status" value="1"/>
</dbReference>
<keyword evidence="6" id="KW-1185">Reference proteome</keyword>
<organism evidence="4">
    <name type="scientific">Brachypodium distachyon</name>
    <name type="common">Purple false brome</name>
    <name type="synonym">Trachynia distachya</name>
    <dbReference type="NCBI Taxonomy" id="15368"/>
    <lineage>
        <taxon>Eukaryota</taxon>
        <taxon>Viridiplantae</taxon>
        <taxon>Streptophyta</taxon>
        <taxon>Embryophyta</taxon>
        <taxon>Tracheophyta</taxon>
        <taxon>Spermatophyta</taxon>
        <taxon>Magnoliopsida</taxon>
        <taxon>Liliopsida</taxon>
        <taxon>Poales</taxon>
        <taxon>Poaceae</taxon>
        <taxon>BOP clade</taxon>
        <taxon>Pooideae</taxon>
        <taxon>Stipodae</taxon>
        <taxon>Brachypodieae</taxon>
        <taxon>Brachypodium</taxon>
    </lineage>
</organism>
<evidence type="ECO:0000313" key="5">
    <source>
        <dbReference type="EnsemblPlants" id="KQK00860"/>
    </source>
</evidence>
<evidence type="ECO:0000259" key="3">
    <source>
        <dbReference type="PROSITE" id="PS50102"/>
    </source>
</evidence>
<dbReference type="KEGG" id="bdi:100834408"/>
<dbReference type="Gramene" id="KQK00860">
    <property type="protein sequence ID" value="KQK00860"/>
    <property type="gene ID" value="BRADI_3g52270v3"/>
</dbReference>
<name>I1ICU0_BRADI</name>
<dbReference type="PANTHER" id="PTHR32343">
    <property type="entry name" value="SERINE/ARGININE-RICH SPLICING FACTOR"/>
    <property type="match status" value="1"/>
</dbReference>
<dbReference type="PANTHER" id="PTHR32343:SF28">
    <property type="entry name" value="OS04G0624800 PROTEIN"/>
    <property type="match status" value="1"/>
</dbReference>
<dbReference type="eggNOG" id="ENOG502QRKA">
    <property type="taxonomic scope" value="Eukaryota"/>
</dbReference>